<reference evidence="8" key="1">
    <citation type="submission" date="2021-03" db="EMBL/GenBank/DDBJ databases">
        <authorList>
            <person name="Palmer J.M."/>
        </authorList>
    </citation>
    <scope>NUCLEOTIDE SEQUENCE</scope>
    <source>
        <strain evidence="8">ARV_011</strain>
    </source>
</reference>
<sequence length="709" mass="81774">MDSSIELMLLRRMWCIKVIDDVDTLMQSLVQKVSTKEVKEEESKEIYVSPKSLLGQMIQRVVTDYNILLFEESLILFEAFLEYRSPTKEYYISIEDPDHLEASAINLSKTSETVSKDERLFNDLNTQLQDILGISINTILEGTELPSTLKRNLICVPKNDLQGLINKQISLLETYGTPTPPRLRAIMTLMASPSSNTSSIGNIGYNNYPSYYFLKYLENLKESNYTGAFDSLYQYFDYMVSTNSKYFYHFALIARASFHQYFGEDMKVLEAIEEAISVARENKDNSTLTYIISFLFNFMMNRPNLWKKQSFYNNNNNEGQLLEFLVKKSLTISSHMQALSYQFEVLHQLNNGGVMSKYLESLLKAGYVSIHENKATFIKSLEIASTMWNRICVPELSDVYGTLAMSLCEKWEDKISLKMRNYHLQMQRGNVDHALRDLEALKLEVGNRDISLRDSIEVRRLIMEIRSNLMKGRVHYSKQLLDTINKYYNPKELDLVNEILLLTIEVNIYSENYTQALKLIVEKVNDDFNNIPSLNTYSMSRLNIMKCRIYFTTGNGSKVLRLVILQIQQTQKYGYTYLFLECVLLLIGILYEMNQLEECTSVLNDVMPLVLSSESNVLISRCYYLLARVAGANYMATGDTYWLTKTLKYLNGSILGYKELGDVNSLAECFNLQLEIAQHRQDSILVEHARESLTKVDLRTEQASSLGFI</sequence>
<dbReference type="GO" id="GO:0070979">
    <property type="term" value="P:protein K11-linked ubiquitination"/>
    <property type="evidence" value="ECO:0007669"/>
    <property type="project" value="TreeGrafter"/>
</dbReference>
<proteinExistence type="inferred from homology"/>
<evidence type="ECO:0000259" key="7">
    <source>
        <dbReference type="Pfam" id="PF12862"/>
    </source>
</evidence>
<dbReference type="GeneID" id="66114778"/>
<comment type="caution">
    <text evidence="8">The sequence shown here is derived from an EMBL/GenBank/DDBJ whole genome shotgun (WGS) entry which is preliminary data.</text>
</comment>
<accession>A0A9P7V867</accession>
<keyword evidence="6" id="KW-0131">Cell cycle</keyword>
<organism evidence="8 9">
    <name type="scientific">Scheffersomyces spartinae</name>
    <dbReference type="NCBI Taxonomy" id="45513"/>
    <lineage>
        <taxon>Eukaryota</taxon>
        <taxon>Fungi</taxon>
        <taxon>Dikarya</taxon>
        <taxon>Ascomycota</taxon>
        <taxon>Saccharomycotina</taxon>
        <taxon>Pichiomycetes</taxon>
        <taxon>Debaryomycetaceae</taxon>
        <taxon>Scheffersomyces</taxon>
    </lineage>
</organism>
<evidence type="ECO:0000256" key="5">
    <source>
        <dbReference type="ARBA" id="ARBA00022786"/>
    </source>
</evidence>
<dbReference type="RefSeq" id="XP_043048497.1">
    <property type="nucleotide sequence ID" value="XM_043192202.1"/>
</dbReference>
<dbReference type="AlphaFoldDB" id="A0A9P7V867"/>
<dbReference type="PANTHER" id="PTHR12830:SF9">
    <property type="entry name" value="ANAPHASE-PROMOTING COMPLEX SUBUNIT 5"/>
    <property type="match status" value="1"/>
</dbReference>
<evidence type="ECO:0000313" key="8">
    <source>
        <dbReference type="EMBL" id="KAG7192947.1"/>
    </source>
</evidence>
<evidence type="ECO:0000256" key="1">
    <source>
        <dbReference type="ARBA" id="ARBA00007450"/>
    </source>
</evidence>
<evidence type="ECO:0000256" key="3">
    <source>
        <dbReference type="ARBA" id="ARBA00022618"/>
    </source>
</evidence>
<dbReference type="Pfam" id="PF12862">
    <property type="entry name" value="ANAPC5"/>
    <property type="match status" value="1"/>
</dbReference>
<evidence type="ECO:0000256" key="6">
    <source>
        <dbReference type="ARBA" id="ARBA00023306"/>
    </source>
</evidence>
<dbReference type="Proteomes" id="UP000790833">
    <property type="component" value="Unassembled WGS sequence"/>
</dbReference>
<dbReference type="OrthoDB" id="2504561at2759"/>
<keyword evidence="5" id="KW-0833">Ubl conjugation pathway</keyword>
<dbReference type="GO" id="GO:0031145">
    <property type="term" value="P:anaphase-promoting complex-dependent catabolic process"/>
    <property type="evidence" value="ECO:0007669"/>
    <property type="project" value="TreeGrafter"/>
</dbReference>
<dbReference type="PANTHER" id="PTHR12830">
    <property type="entry name" value="ANAPHASE-PROMOTING COMPLEX SUBUNIT 5"/>
    <property type="match status" value="1"/>
</dbReference>
<feature type="domain" description="Anaphase-promoting complex subunit 5" evidence="7">
    <location>
        <begin position="212"/>
        <end position="301"/>
    </location>
</feature>
<comment type="similarity">
    <text evidence="1">Belongs to the APC5 family.</text>
</comment>
<gene>
    <name evidence="8" type="primary">APC5</name>
    <name evidence="8" type="ORF">KQ657_001404</name>
</gene>
<dbReference type="InterPro" id="IPR037679">
    <property type="entry name" value="Apc5"/>
</dbReference>
<dbReference type="EMBL" id="JAHMUF010000015">
    <property type="protein sequence ID" value="KAG7192947.1"/>
    <property type="molecule type" value="Genomic_DNA"/>
</dbReference>
<evidence type="ECO:0000256" key="2">
    <source>
        <dbReference type="ARBA" id="ARBA00016066"/>
    </source>
</evidence>
<protein>
    <recommendedName>
        <fullName evidence="2">Anaphase-promoting complex subunit 5</fullName>
    </recommendedName>
</protein>
<keyword evidence="3" id="KW-0132">Cell division</keyword>
<evidence type="ECO:0000313" key="9">
    <source>
        <dbReference type="Proteomes" id="UP000790833"/>
    </source>
</evidence>
<dbReference type="GO" id="GO:0045842">
    <property type="term" value="P:positive regulation of mitotic metaphase/anaphase transition"/>
    <property type="evidence" value="ECO:0007669"/>
    <property type="project" value="TreeGrafter"/>
</dbReference>
<dbReference type="GO" id="GO:0051301">
    <property type="term" value="P:cell division"/>
    <property type="evidence" value="ECO:0007669"/>
    <property type="project" value="UniProtKB-KW"/>
</dbReference>
<keyword evidence="9" id="KW-1185">Reference proteome</keyword>
<dbReference type="GO" id="GO:0005680">
    <property type="term" value="C:anaphase-promoting complex"/>
    <property type="evidence" value="ECO:0007669"/>
    <property type="project" value="InterPro"/>
</dbReference>
<name>A0A9P7V867_9ASCO</name>
<keyword evidence="4" id="KW-0498">Mitosis</keyword>
<dbReference type="InterPro" id="IPR026000">
    <property type="entry name" value="Apc5_dom"/>
</dbReference>
<evidence type="ECO:0000256" key="4">
    <source>
        <dbReference type="ARBA" id="ARBA00022776"/>
    </source>
</evidence>